<dbReference type="PANTHER" id="PTHR30345">
    <property type="entry name" value="RIBOSE-5-PHOSPHATE ISOMERASE B"/>
    <property type="match status" value="1"/>
</dbReference>
<dbReference type="AlphaFoldDB" id="A0A4D7ANA0"/>
<evidence type="ECO:0000313" key="5">
    <source>
        <dbReference type="Proteomes" id="UP000298642"/>
    </source>
</evidence>
<dbReference type="InterPro" id="IPR004785">
    <property type="entry name" value="RpiB"/>
</dbReference>
<dbReference type="KEGG" id="obj:EIO64_07165"/>
<dbReference type="RefSeq" id="WP_021748254.1">
    <property type="nucleotide sequence ID" value="NZ_CAUWCU010000002.1"/>
</dbReference>
<evidence type="ECO:0000256" key="1">
    <source>
        <dbReference type="ARBA" id="ARBA00008754"/>
    </source>
</evidence>
<dbReference type="NCBIfam" id="TIGR01120">
    <property type="entry name" value="rpiB"/>
    <property type="match status" value="1"/>
</dbReference>
<evidence type="ECO:0000313" key="4">
    <source>
        <dbReference type="EMBL" id="QCI59028.1"/>
    </source>
</evidence>
<dbReference type="EC" id="5.3.1.6" evidence="4"/>
<reference evidence="5" key="1">
    <citation type="submission" date="2018-12" db="EMBL/GenBank/DDBJ databases">
        <title>Dusodibacter welbiota gen. nov., sp. nov., isolated from human faeces and emended description of the Oscillibacter genus.</title>
        <authorList>
            <person name="Le Roy T."/>
            <person name="Van der Smissen P."/>
            <person name="Delzenne N."/>
            <person name="Muccioli G."/>
            <person name="Collet J.F."/>
            <person name="Cani P.D."/>
        </authorList>
    </citation>
    <scope>NUCLEOTIDE SEQUENCE [LARGE SCALE GENOMIC DNA]</scope>
    <source>
        <strain evidence="5">J115</strain>
    </source>
</reference>
<dbReference type="EMBL" id="CP034413">
    <property type="protein sequence ID" value="QCI59028.1"/>
    <property type="molecule type" value="Genomic_DNA"/>
</dbReference>
<keyword evidence="5" id="KW-1185">Reference proteome</keyword>
<dbReference type="GeneID" id="89523436"/>
<proteinExistence type="inferred from homology"/>
<gene>
    <name evidence="4" type="primary">rpiB</name>
    <name evidence="4" type="ORF">EIO64_07165</name>
</gene>
<evidence type="ECO:0000256" key="2">
    <source>
        <dbReference type="ARBA" id="ARBA00023235"/>
    </source>
</evidence>
<evidence type="ECO:0000256" key="3">
    <source>
        <dbReference type="PIRSR" id="PIRSR005384-1"/>
    </source>
</evidence>
<dbReference type="InterPro" id="IPR003500">
    <property type="entry name" value="RpiB_LacA_LacB"/>
</dbReference>
<dbReference type="Pfam" id="PF02502">
    <property type="entry name" value="LacAB_rpiB"/>
    <property type="match status" value="1"/>
</dbReference>
<keyword evidence="2 4" id="KW-0413">Isomerase</keyword>
<protein>
    <submittedName>
        <fullName evidence="4">Ribose 5-phosphate isomerase B</fullName>
        <ecNumber evidence="4">5.3.1.6</ecNumber>
    </submittedName>
</protein>
<feature type="active site" description="Proton donor" evidence="3">
    <location>
        <position position="98"/>
    </location>
</feature>
<dbReference type="SUPFAM" id="SSF89623">
    <property type="entry name" value="Ribose/Galactose isomerase RpiB/AlsB"/>
    <property type="match status" value="1"/>
</dbReference>
<dbReference type="InterPro" id="IPR036569">
    <property type="entry name" value="RpiB_LacA_LacB_sf"/>
</dbReference>
<organism evidence="4 5">
    <name type="scientific">Dysosmobacter welbionis</name>
    <dbReference type="NCBI Taxonomy" id="2093857"/>
    <lineage>
        <taxon>Bacteria</taxon>
        <taxon>Bacillati</taxon>
        <taxon>Bacillota</taxon>
        <taxon>Clostridia</taxon>
        <taxon>Eubacteriales</taxon>
        <taxon>Oscillospiraceae</taxon>
        <taxon>Dysosmobacter</taxon>
    </lineage>
</organism>
<name>A0A4D7ANA0_9FIRM</name>
<dbReference type="PANTHER" id="PTHR30345:SF0">
    <property type="entry name" value="DNA DAMAGE-REPAIR_TOLERATION PROTEIN DRT102"/>
    <property type="match status" value="1"/>
</dbReference>
<comment type="similarity">
    <text evidence="1">Belongs to the LacAB/RpiB family.</text>
</comment>
<dbReference type="GO" id="GO:0004751">
    <property type="term" value="F:ribose-5-phosphate isomerase activity"/>
    <property type="evidence" value="ECO:0007669"/>
    <property type="project" value="UniProtKB-EC"/>
</dbReference>
<accession>A0A4D7ANA0</accession>
<sequence>MKIALGSDHGGYALKCDIIQLLEKLGHEYKDFGCYSTESCDYPDFGEAAARAVASGEYDRGIVICTTGIGISIAANKVQGIRCAHCADSLEAEMTRRHNDANMLAIGAGFTGKNLAERMVEVFLSTDFEGGRHERRVNKLNAIQP</sequence>
<dbReference type="NCBIfam" id="NF004051">
    <property type="entry name" value="PRK05571.1"/>
    <property type="match status" value="1"/>
</dbReference>
<dbReference type="Proteomes" id="UP000298642">
    <property type="component" value="Chromosome"/>
</dbReference>
<dbReference type="PIRSF" id="PIRSF005384">
    <property type="entry name" value="RpiB_LacA_B"/>
    <property type="match status" value="1"/>
</dbReference>
<dbReference type="Gene3D" id="3.40.1400.10">
    <property type="entry name" value="Sugar-phosphate isomerase, RpiB/LacA/LacB"/>
    <property type="match status" value="1"/>
</dbReference>
<dbReference type="NCBIfam" id="TIGR00689">
    <property type="entry name" value="rpiB_lacA_lacB"/>
    <property type="match status" value="1"/>
</dbReference>
<feature type="active site" description="Proton acceptor" evidence="3">
    <location>
        <position position="65"/>
    </location>
</feature>
<dbReference type="GO" id="GO:0005975">
    <property type="term" value="P:carbohydrate metabolic process"/>
    <property type="evidence" value="ECO:0007669"/>
    <property type="project" value="InterPro"/>
</dbReference>